<dbReference type="Gene3D" id="3.40.50.300">
    <property type="entry name" value="P-loop containing nucleotide triphosphate hydrolases"/>
    <property type="match status" value="1"/>
</dbReference>
<dbReference type="InterPro" id="IPR050625">
    <property type="entry name" value="ParA/MinD_ATPase"/>
</dbReference>
<accession>A0ABV0ILI7</accession>
<evidence type="ECO:0000256" key="3">
    <source>
        <dbReference type="SAM" id="MobiDB-lite"/>
    </source>
</evidence>
<feature type="domain" description="CobQ/CobB/MinD/ParA nucleotide binding" evidence="4">
    <location>
        <begin position="230"/>
        <end position="460"/>
    </location>
</feature>
<feature type="region of interest" description="Disordered" evidence="3">
    <location>
        <begin position="115"/>
        <end position="237"/>
    </location>
</feature>
<keyword evidence="6" id="KW-1185">Reference proteome</keyword>
<reference evidence="5 6" key="1">
    <citation type="submission" date="2024-05" db="EMBL/GenBank/DDBJ databases">
        <authorList>
            <person name="Yi C."/>
        </authorList>
    </citation>
    <scope>NUCLEOTIDE SEQUENCE [LARGE SCALE GENOMIC DNA]</scope>
    <source>
        <strain evidence="5 6">XS13</strain>
    </source>
</reference>
<comment type="caution">
    <text evidence="5">The sequence shown here is derived from an EMBL/GenBank/DDBJ whole genome shotgun (WGS) entry which is preliminary data.</text>
</comment>
<evidence type="ECO:0000256" key="1">
    <source>
        <dbReference type="ARBA" id="ARBA00022741"/>
    </source>
</evidence>
<keyword evidence="1" id="KW-0547">Nucleotide-binding</keyword>
<sequence>MRRVSVATTLMPGYDHVSGLERLRGPVTVVRRCESLAELISVARAGLADAVLVAGDTEQLTLTFIESLAGEGWGGRAVAVVALSDVAEERERLARLGVPVASPEVSPQDLAGLLSDATAQEPARTRAASGPESRTRGRRSSADRTRDRLRSREEAEPPAMPEPASGPVTAAGATPATDPATDPAAAGGLETDDGPGAARAAGDDGGTSGHALAVADPDPGAPAEPPRVTAVWGPAGSPGRTTVAVNLAVELALSGRRTLVVDLDTYAAAAGTHVALLEESAGIAQACRLADQGGITPEGVERSAVRVRVAGTTLQVLTGLTRADRWPELRRTALDDVLAAAAAGWDEVVVDCGFCLEEDEELSFDVPAPQRNAATLAGLAAADRIIAVGTGDPVGLPRLIHGLDELGHHVETGSGTVVEVVVNQVRAEASGTAPRSQISGVVERFGGSWSVAAFLPWDRRSLDRALLGGQVLAEAAPASALRRAVARLAGTAAGEGSAVTVRAGVGRGVRRVLRRG</sequence>
<dbReference type="PANTHER" id="PTHR43384">
    <property type="entry name" value="SEPTUM SITE-DETERMINING PROTEIN MIND HOMOLOG, CHLOROPLASTIC-RELATED"/>
    <property type="match status" value="1"/>
</dbReference>
<organism evidence="5 6">
    <name type="scientific">Citricoccus nitrophenolicus</name>
    <dbReference type="NCBI Taxonomy" id="863575"/>
    <lineage>
        <taxon>Bacteria</taxon>
        <taxon>Bacillati</taxon>
        <taxon>Actinomycetota</taxon>
        <taxon>Actinomycetes</taxon>
        <taxon>Micrococcales</taxon>
        <taxon>Micrococcaceae</taxon>
        <taxon>Citricoccus</taxon>
    </lineage>
</organism>
<feature type="compositionally biased region" description="Basic and acidic residues" evidence="3">
    <location>
        <begin position="140"/>
        <end position="155"/>
    </location>
</feature>
<protein>
    <submittedName>
        <fullName evidence="5">ATPase</fullName>
    </submittedName>
</protein>
<dbReference type="SUPFAM" id="SSF52540">
    <property type="entry name" value="P-loop containing nucleoside triphosphate hydrolases"/>
    <property type="match status" value="1"/>
</dbReference>
<gene>
    <name evidence="5" type="ORF">ABDK96_15145</name>
</gene>
<dbReference type="InterPro" id="IPR002586">
    <property type="entry name" value="CobQ/CobB/MinD/ParA_Nub-bd_dom"/>
</dbReference>
<proteinExistence type="predicted"/>
<dbReference type="Proteomes" id="UP001484097">
    <property type="component" value="Unassembled WGS sequence"/>
</dbReference>
<keyword evidence="2" id="KW-0067">ATP-binding</keyword>
<evidence type="ECO:0000313" key="5">
    <source>
        <dbReference type="EMBL" id="MEO9249019.1"/>
    </source>
</evidence>
<name>A0ABV0ILI7_9MICC</name>
<dbReference type="EMBL" id="JBDXMX010000008">
    <property type="protein sequence ID" value="MEO9249019.1"/>
    <property type="molecule type" value="Genomic_DNA"/>
</dbReference>
<feature type="compositionally biased region" description="Low complexity" evidence="3">
    <location>
        <begin position="162"/>
        <end position="200"/>
    </location>
</feature>
<dbReference type="InterPro" id="IPR027417">
    <property type="entry name" value="P-loop_NTPase"/>
</dbReference>
<dbReference type="PANTHER" id="PTHR43384:SF6">
    <property type="entry name" value="SEPTUM SITE-DETERMINING PROTEIN MIND HOMOLOG, CHLOROPLASTIC"/>
    <property type="match status" value="1"/>
</dbReference>
<evidence type="ECO:0000256" key="2">
    <source>
        <dbReference type="ARBA" id="ARBA00022840"/>
    </source>
</evidence>
<dbReference type="Pfam" id="PF01656">
    <property type="entry name" value="CbiA"/>
    <property type="match status" value="1"/>
</dbReference>
<dbReference type="RefSeq" id="WP_347921669.1">
    <property type="nucleotide sequence ID" value="NZ_JBDXMX010000008.1"/>
</dbReference>
<evidence type="ECO:0000259" key="4">
    <source>
        <dbReference type="Pfam" id="PF01656"/>
    </source>
</evidence>
<evidence type="ECO:0000313" key="6">
    <source>
        <dbReference type="Proteomes" id="UP001484097"/>
    </source>
</evidence>